<dbReference type="InParanoid" id="T0Q216"/>
<dbReference type="eggNOG" id="KOG1347">
    <property type="taxonomic scope" value="Eukaryota"/>
</dbReference>
<dbReference type="PANTHER" id="PTHR11206">
    <property type="entry name" value="MULTIDRUG RESISTANCE PROTEIN"/>
    <property type="match status" value="1"/>
</dbReference>
<feature type="transmembrane region" description="Helical" evidence="2">
    <location>
        <begin position="90"/>
        <end position="113"/>
    </location>
</feature>
<dbReference type="Pfam" id="PF01554">
    <property type="entry name" value="MatE"/>
    <property type="match status" value="2"/>
</dbReference>
<dbReference type="RefSeq" id="XP_008619115.1">
    <property type="nucleotide sequence ID" value="XM_008620893.1"/>
</dbReference>
<feature type="transmembrane region" description="Helical" evidence="2">
    <location>
        <begin position="195"/>
        <end position="218"/>
    </location>
</feature>
<feature type="transmembrane region" description="Helical" evidence="2">
    <location>
        <begin position="389"/>
        <end position="409"/>
    </location>
</feature>
<sequence>MRPDDNFCVRVELWPFLWLALQLAIEGVARFALYVIDAAFVGHIGTDEFAGASLATIWVELPLCTFWGMASALTALCGQAYGAKNYVLMGIWLQMALVLVTVCAIPTTIYYGFVDVFLRFASDDSTVVALGARFGALLSPSVWPQLVYVCLRKYLQAMAIVTPTTINGVVSIGLDIGANYLLIYGADLGFDGSPLATVFVSWFQPIALFGYCCVYKAYHKASWGGWAFSELTWVRWQTFLRMALPLGLNSGWDTLVTAALSLIVAKLGPDTIATQAILANVWMVVDAIFRGVAVAAEVGLAAHLGGGRPRAARTSAMFGFGVLLVVALLVCLVLWSTPAAVVGIFTPSQKLLAIYETVLPMYMVTLVVDAIEIGVATSLEGMGHRQMRLVTTVTVIGLWGVQLPLAYYLGQVQDYGLFGVWAAMALAIAAKALILGVCFLRIDWAATVADAMVTAEVTQSSTELNDVFVLERKSGSIHVLSLPDATPNNSSENEWDDDKSNDSWYATFL</sequence>
<keyword evidence="2" id="KW-0812">Transmembrane</keyword>
<dbReference type="InterPro" id="IPR002528">
    <property type="entry name" value="MATE_fam"/>
</dbReference>
<accession>T0Q216</accession>
<organism evidence="3 4">
    <name type="scientific">Saprolegnia diclina (strain VS20)</name>
    <dbReference type="NCBI Taxonomy" id="1156394"/>
    <lineage>
        <taxon>Eukaryota</taxon>
        <taxon>Sar</taxon>
        <taxon>Stramenopiles</taxon>
        <taxon>Oomycota</taxon>
        <taxon>Saprolegniomycetes</taxon>
        <taxon>Saprolegniales</taxon>
        <taxon>Saprolegniaceae</taxon>
        <taxon>Saprolegnia</taxon>
    </lineage>
</organism>
<dbReference type="GO" id="GO:0015297">
    <property type="term" value="F:antiporter activity"/>
    <property type="evidence" value="ECO:0007669"/>
    <property type="project" value="InterPro"/>
</dbReference>
<reference evidence="3 4" key="1">
    <citation type="submission" date="2012-04" db="EMBL/GenBank/DDBJ databases">
        <title>The Genome Sequence of Saprolegnia declina VS20.</title>
        <authorList>
            <consortium name="The Broad Institute Genome Sequencing Platform"/>
            <person name="Russ C."/>
            <person name="Nusbaum C."/>
            <person name="Tyler B."/>
            <person name="van West P."/>
            <person name="Dieguez-Uribeondo J."/>
            <person name="de Bruijn I."/>
            <person name="Tripathy S."/>
            <person name="Jiang R."/>
            <person name="Young S.K."/>
            <person name="Zeng Q."/>
            <person name="Gargeya S."/>
            <person name="Fitzgerald M."/>
            <person name="Haas B."/>
            <person name="Abouelleil A."/>
            <person name="Alvarado L."/>
            <person name="Arachchi H.M."/>
            <person name="Berlin A."/>
            <person name="Chapman S.B."/>
            <person name="Goldberg J."/>
            <person name="Griggs A."/>
            <person name="Gujja S."/>
            <person name="Hansen M."/>
            <person name="Howarth C."/>
            <person name="Imamovic A."/>
            <person name="Larimer J."/>
            <person name="McCowen C."/>
            <person name="Montmayeur A."/>
            <person name="Murphy C."/>
            <person name="Neiman D."/>
            <person name="Pearson M."/>
            <person name="Priest M."/>
            <person name="Roberts A."/>
            <person name="Saif S."/>
            <person name="Shea T."/>
            <person name="Sisk P."/>
            <person name="Sykes S."/>
            <person name="Wortman J."/>
            <person name="Nusbaum C."/>
            <person name="Birren B."/>
        </authorList>
    </citation>
    <scope>NUCLEOTIDE SEQUENCE [LARGE SCALE GENOMIC DNA]</scope>
    <source>
        <strain evidence="3 4">VS20</strain>
    </source>
</reference>
<evidence type="ECO:0008006" key="5">
    <source>
        <dbReference type="Google" id="ProtNLM"/>
    </source>
</evidence>
<keyword evidence="2" id="KW-0472">Membrane</keyword>
<feature type="transmembrane region" description="Helical" evidence="2">
    <location>
        <begin position="12"/>
        <end position="36"/>
    </location>
</feature>
<dbReference type="GO" id="GO:0016020">
    <property type="term" value="C:membrane"/>
    <property type="evidence" value="ECO:0007669"/>
    <property type="project" value="InterPro"/>
</dbReference>
<comment type="similarity">
    <text evidence="1">Belongs to the multi antimicrobial extrusion (MATE) (TC 2.A.66.1) family.</text>
</comment>
<keyword evidence="2" id="KW-1133">Transmembrane helix</keyword>
<dbReference type="OrthoDB" id="2126698at2759"/>
<dbReference type="Proteomes" id="UP000030762">
    <property type="component" value="Unassembled WGS sequence"/>
</dbReference>
<protein>
    <recommendedName>
        <fullName evidence="5">MATE family multidrug resistance protein</fullName>
    </recommendedName>
</protein>
<feature type="transmembrane region" description="Helical" evidence="2">
    <location>
        <begin position="415"/>
        <end position="440"/>
    </location>
</feature>
<dbReference type="VEuPathDB" id="FungiDB:SDRG_14741"/>
<evidence type="ECO:0000313" key="4">
    <source>
        <dbReference type="Proteomes" id="UP000030762"/>
    </source>
</evidence>
<evidence type="ECO:0000256" key="2">
    <source>
        <dbReference type="SAM" id="Phobius"/>
    </source>
</evidence>
<dbReference type="GO" id="GO:0042910">
    <property type="term" value="F:xenobiotic transmembrane transporter activity"/>
    <property type="evidence" value="ECO:0007669"/>
    <property type="project" value="InterPro"/>
</dbReference>
<dbReference type="EMBL" id="JH767208">
    <property type="protein sequence ID" value="EQC27415.1"/>
    <property type="molecule type" value="Genomic_DNA"/>
</dbReference>
<keyword evidence="4" id="KW-1185">Reference proteome</keyword>
<feature type="transmembrane region" description="Helical" evidence="2">
    <location>
        <begin position="158"/>
        <end position="183"/>
    </location>
</feature>
<gene>
    <name evidence="3" type="ORF">SDRG_14741</name>
</gene>
<name>T0Q216_SAPDV</name>
<evidence type="ECO:0000256" key="1">
    <source>
        <dbReference type="ARBA" id="ARBA00010199"/>
    </source>
</evidence>
<dbReference type="STRING" id="1156394.T0Q216"/>
<dbReference type="AlphaFoldDB" id="T0Q216"/>
<proteinExistence type="inferred from homology"/>
<evidence type="ECO:0000313" key="3">
    <source>
        <dbReference type="EMBL" id="EQC27415.1"/>
    </source>
</evidence>
<feature type="transmembrane region" description="Helical" evidence="2">
    <location>
        <begin position="133"/>
        <end position="151"/>
    </location>
</feature>
<feature type="transmembrane region" description="Helical" evidence="2">
    <location>
        <begin position="56"/>
        <end position="78"/>
    </location>
</feature>
<dbReference type="NCBIfam" id="TIGR00797">
    <property type="entry name" value="matE"/>
    <property type="match status" value="1"/>
</dbReference>
<feature type="transmembrane region" description="Helical" evidence="2">
    <location>
        <begin position="357"/>
        <end position="377"/>
    </location>
</feature>
<dbReference type="GeneID" id="19955468"/>
<feature type="transmembrane region" description="Helical" evidence="2">
    <location>
        <begin position="316"/>
        <end position="337"/>
    </location>
</feature>